<feature type="domain" description="Polysaccharide biosynthesis protein CapD-like" evidence="3">
    <location>
        <begin position="296"/>
        <end position="579"/>
    </location>
</feature>
<dbReference type="OrthoDB" id="9803111at2"/>
<keyword evidence="2" id="KW-0472">Membrane</keyword>
<organism evidence="4 5">
    <name type="scientific">Asaccharospora irregularis DSM 2635</name>
    <dbReference type="NCBI Taxonomy" id="1121321"/>
    <lineage>
        <taxon>Bacteria</taxon>
        <taxon>Bacillati</taxon>
        <taxon>Bacillota</taxon>
        <taxon>Clostridia</taxon>
        <taxon>Peptostreptococcales</taxon>
        <taxon>Peptostreptococcaceae</taxon>
        <taxon>Asaccharospora</taxon>
    </lineage>
</organism>
<sequence>MEIKATQAKKDSFIRSFLEKYRIRQGILLLVDIFSVLVAFLIGLNLTGISGPIGIRDIIVPLGVYITLNTISFYIFGCYTSLWRYAGEQEIISVVKASVVYIIPLYFLNKWFGYEYSRLFYIVNTLFIIILTEGSRLAYRTGRRIKCQPLNKLSKVLIVGAGSAGELVLNELNRNPELGKIAIGFVDDDKNKIGRNIHGVRILGSTKNIKDIVENYDIDEIILAMINVTSENKRRIIDIYNDTKCKLRTIPGIFELIDGTVDIKKIRDVKIEDLLGRETLNGNLDNIAKYIENKVVMVTGAGGSIGSELCRQIAKFNPKMLIILDNYENNAYAIQQELKWQHKSLDIKTIIASIREKTRMESIFQEYLPEVVFHAAAHKHVPLMEDSPGEAIKNNIFGTLNVAQLADKYKTKRFVLISTDKAVNPTNIMGATKRACEMIIQAIDQVSQTEYVAVRFGNVLGSNGSVIPLFKKQILEGGPVTVTHPEITRFFMTIPEAVALVIEAGGMARGGEIFVLDMGEPMKILDLAKNLIRLSGFEPDVDIKIEFTGLRPGEKLYEELLMNEEGLTNTENNKIFVARPMDIDRDCVKRHLMFLDMIIRNEEIDLIDNAMKAFVSTYIRPEEANLSDAASL</sequence>
<accession>A0A1M5M803</accession>
<keyword evidence="2" id="KW-1133">Transmembrane helix</keyword>
<keyword evidence="2" id="KW-0812">Transmembrane</keyword>
<feature type="transmembrane region" description="Helical" evidence="2">
    <location>
        <begin position="58"/>
        <end position="79"/>
    </location>
</feature>
<proteinExistence type="inferred from homology"/>
<dbReference type="STRING" id="1121321.SAMN04488530_10666"/>
<evidence type="ECO:0000313" key="4">
    <source>
        <dbReference type="EMBL" id="SHG73368.1"/>
    </source>
</evidence>
<dbReference type="PANTHER" id="PTHR43318:SF1">
    <property type="entry name" value="POLYSACCHARIDE BIOSYNTHESIS PROTEIN EPSC-RELATED"/>
    <property type="match status" value="1"/>
</dbReference>
<dbReference type="SUPFAM" id="SSF53335">
    <property type="entry name" value="S-adenosyl-L-methionine-dependent methyltransferases"/>
    <property type="match status" value="1"/>
</dbReference>
<dbReference type="InterPro" id="IPR029063">
    <property type="entry name" value="SAM-dependent_MTases_sf"/>
</dbReference>
<dbReference type="InterPro" id="IPR036291">
    <property type="entry name" value="NAD(P)-bd_dom_sf"/>
</dbReference>
<dbReference type="SUPFAM" id="SSF51735">
    <property type="entry name" value="NAD(P)-binding Rossmann-fold domains"/>
    <property type="match status" value="1"/>
</dbReference>
<evidence type="ECO:0000313" key="5">
    <source>
        <dbReference type="Proteomes" id="UP000243255"/>
    </source>
</evidence>
<evidence type="ECO:0000256" key="1">
    <source>
        <dbReference type="ARBA" id="ARBA00007430"/>
    </source>
</evidence>
<dbReference type="InterPro" id="IPR003869">
    <property type="entry name" value="Polysac_CapD-like"/>
</dbReference>
<dbReference type="Gene3D" id="3.40.50.720">
    <property type="entry name" value="NAD(P)-binding Rossmann-like Domain"/>
    <property type="match status" value="2"/>
</dbReference>
<dbReference type="Proteomes" id="UP000243255">
    <property type="component" value="Unassembled WGS sequence"/>
</dbReference>
<feature type="transmembrane region" description="Helical" evidence="2">
    <location>
        <begin position="27"/>
        <end position="46"/>
    </location>
</feature>
<evidence type="ECO:0000256" key="2">
    <source>
        <dbReference type="SAM" id="Phobius"/>
    </source>
</evidence>
<protein>
    <submittedName>
        <fullName evidence="4">NDP-sugar epimerase, includes UDP-GlcNAc-inverting 4,6-dehydratase FlaA1 and capsular polysaccharide biosynthesis protein EpsC</fullName>
    </submittedName>
</protein>
<gene>
    <name evidence="4" type="ORF">SAMN04488530_10666</name>
</gene>
<dbReference type="InterPro" id="IPR051203">
    <property type="entry name" value="Polysaccharide_Synthase-Rel"/>
</dbReference>
<evidence type="ECO:0000259" key="3">
    <source>
        <dbReference type="Pfam" id="PF02719"/>
    </source>
</evidence>
<dbReference type="RefSeq" id="WP_073124641.1">
    <property type="nucleotide sequence ID" value="NZ_BAABCH010000022.1"/>
</dbReference>
<keyword evidence="5" id="KW-1185">Reference proteome</keyword>
<dbReference type="PANTHER" id="PTHR43318">
    <property type="entry name" value="UDP-N-ACETYLGLUCOSAMINE 4,6-DEHYDRATASE"/>
    <property type="match status" value="1"/>
</dbReference>
<reference evidence="5" key="1">
    <citation type="submission" date="2016-11" db="EMBL/GenBank/DDBJ databases">
        <authorList>
            <person name="Varghese N."/>
            <person name="Submissions S."/>
        </authorList>
    </citation>
    <scope>NUCLEOTIDE SEQUENCE [LARGE SCALE GENOMIC DNA]</scope>
    <source>
        <strain evidence="5">DSM 2635</strain>
    </source>
</reference>
<dbReference type="Pfam" id="PF02719">
    <property type="entry name" value="Polysacc_synt_2"/>
    <property type="match status" value="1"/>
</dbReference>
<dbReference type="EMBL" id="FQWX01000006">
    <property type="protein sequence ID" value="SHG73368.1"/>
    <property type="molecule type" value="Genomic_DNA"/>
</dbReference>
<dbReference type="Pfam" id="PF13727">
    <property type="entry name" value="CoA_binding_3"/>
    <property type="match status" value="1"/>
</dbReference>
<feature type="transmembrane region" description="Helical" evidence="2">
    <location>
        <begin position="91"/>
        <end position="107"/>
    </location>
</feature>
<dbReference type="AlphaFoldDB" id="A0A1M5M803"/>
<name>A0A1M5M803_9FIRM</name>
<dbReference type="CDD" id="cd05237">
    <property type="entry name" value="UDP_invert_4-6DH_SDR_e"/>
    <property type="match status" value="1"/>
</dbReference>
<comment type="similarity">
    <text evidence="1">Belongs to the polysaccharide synthase family.</text>
</comment>